<dbReference type="Pfam" id="PF13975">
    <property type="entry name" value="gag-asp_proteas"/>
    <property type="match status" value="1"/>
</dbReference>
<dbReference type="AlphaFoldDB" id="A0AAV1TXS1"/>
<reference evidence="1" key="1">
    <citation type="submission" date="2024-01" db="EMBL/GenBank/DDBJ databases">
        <authorList>
            <person name="Webb A."/>
        </authorList>
    </citation>
    <scope>NUCLEOTIDE SEQUENCE</scope>
    <source>
        <strain evidence="1">Pm1</strain>
    </source>
</reference>
<accession>A0AAV1TXS1</accession>
<name>A0AAV1TXS1_9STRA</name>
<organism evidence="1 2">
    <name type="scientific">Peronospora matthiolae</name>
    <dbReference type="NCBI Taxonomy" id="2874970"/>
    <lineage>
        <taxon>Eukaryota</taxon>
        <taxon>Sar</taxon>
        <taxon>Stramenopiles</taxon>
        <taxon>Oomycota</taxon>
        <taxon>Peronosporomycetes</taxon>
        <taxon>Peronosporales</taxon>
        <taxon>Peronosporaceae</taxon>
        <taxon>Peronospora</taxon>
    </lineage>
</organism>
<dbReference type="InterPro" id="IPR021109">
    <property type="entry name" value="Peptidase_aspartic_dom_sf"/>
</dbReference>
<gene>
    <name evidence="1" type="ORF">PM001_LOCUS11648</name>
</gene>
<evidence type="ECO:0008006" key="3">
    <source>
        <dbReference type="Google" id="ProtNLM"/>
    </source>
</evidence>
<evidence type="ECO:0000313" key="2">
    <source>
        <dbReference type="Proteomes" id="UP001162060"/>
    </source>
</evidence>
<sequence>MEIELAYGESREYWKHYSPGKWFKQAKAVGKINNEKATLLLDSGAEVSIIDTTFARKVGCNNDESQQQECIGIGETPYMTIGRTKIKVILAGSLVYYFNVWVGDPAGQEAILGMDFMVPAGVRLDLADGALCLPEKSVSISQEVAPSTDRIYNM</sequence>
<comment type="caution">
    <text evidence="1">The sequence shown here is derived from an EMBL/GenBank/DDBJ whole genome shotgun (WGS) entry which is preliminary data.</text>
</comment>
<dbReference type="Proteomes" id="UP001162060">
    <property type="component" value="Unassembled WGS sequence"/>
</dbReference>
<dbReference type="Gene3D" id="2.40.70.10">
    <property type="entry name" value="Acid Proteases"/>
    <property type="match status" value="1"/>
</dbReference>
<protein>
    <recommendedName>
        <fullName evidence="3">Peptidase A2 domain-containing protein</fullName>
    </recommendedName>
</protein>
<dbReference type="GO" id="GO:0006508">
    <property type="term" value="P:proteolysis"/>
    <property type="evidence" value="ECO:0007669"/>
    <property type="project" value="InterPro"/>
</dbReference>
<proteinExistence type="predicted"/>
<dbReference type="GO" id="GO:0004190">
    <property type="term" value="F:aspartic-type endopeptidase activity"/>
    <property type="evidence" value="ECO:0007669"/>
    <property type="project" value="InterPro"/>
</dbReference>
<dbReference type="InterPro" id="IPR001969">
    <property type="entry name" value="Aspartic_peptidase_AS"/>
</dbReference>
<dbReference type="SUPFAM" id="SSF50630">
    <property type="entry name" value="Acid proteases"/>
    <property type="match status" value="1"/>
</dbReference>
<evidence type="ECO:0000313" key="1">
    <source>
        <dbReference type="EMBL" id="CAK7926498.1"/>
    </source>
</evidence>
<dbReference type="EMBL" id="CAKLBY020000100">
    <property type="protein sequence ID" value="CAK7926498.1"/>
    <property type="molecule type" value="Genomic_DNA"/>
</dbReference>
<dbReference type="PROSITE" id="PS00141">
    <property type="entry name" value="ASP_PROTEASE"/>
    <property type="match status" value="1"/>
</dbReference>